<protein>
    <submittedName>
        <fullName evidence="1">Uncharacterized protein</fullName>
    </submittedName>
</protein>
<dbReference type="EMBL" id="CAJNNV010015393">
    <property type="protein sequence ID" value="CAE8603439.1"/>
    <property type="molecule type" value="Genomic_DNA"/>
</dbReference>
<reference evidence="1" key="1">
    <citation type="submission" date="2021-02" db="EMBL/GenBank/DDBJ databases">
        <authorList>
            <person name="Dougan E. K."/>
            <person name="Rhodes N."/>
            <person name="Thang M."/>
            <person name="Chan C."/>
        </authorList>
    </citation>
    <scope>NUCLEOTIDE SEQUENCE</scope>
</reference>
<evidence type="ECO:0000313" key="2">
    <source>
        <dbReference type="Proteomes" id="UP000654075"/>
    </source>
</evidence>
<dbReference type="Proteomes" id="UP000654075">
    <property type="component" value="Unassembled WGS sequence"/>
</dbReference>
<comment type="caution">
    <text evidence="1">The sequence shown here is derived from an EMBL/GenBank/DDBJ whole genome shotgun (WGS) entry which is preliminary data.</text>
</comment>
<organism evidence="1 2">
    <name type="scientific">Polarella glacialis</name>
    <name type="common">Dinoflagellate</name>
    <dbReference type="NCBI Taxonomy" id="89957"/>
    <lineage>
        <taxon>Eukaryota</taxon>
        <taxon>Sar</taxon>
        <taxon>Alveolata</taxon>
        <taxon>Dinophyceae</taxon>
        <taxon>Suessiales</taxon>
        <taxon>Suessiaceae</taxon>
        <taxon>Polarella</taxon>
    </lineage>
</organism>
<keyword evidence="2" id="KW-1185">Reference proteome</keyword>
<evidence type="ECO:0000313" key="1">
    <source>
        <dbReference type="EMBL" id="CAE8603439.1"/>
    </source>
</evidence>
<sequence>MDELQLLEQRLEEVSRSVERLQRWSSGETQELDLELREALGDWAQQGWAPSELDLTLERCRKAVPTLLEFESLDGSLHASMCCLRPFPGTMPCGKLGM</sequence>
<accession>A0A813EUJ1</accession>
<name>A0A813EUJ1_POLGL</name>
<gene>
    <name evidence="1" type="ORF">PGLA1383_LOCUS21649</name>
</gene>
<proteinExistence type="predicted"/>
<dbReference type="AlphaFoldDB" id="A0A813EUJ1"/>